<organism evidence="2 3">
    <name type="scientific">Novymonas esmeraldas</name>
    <dbReference type="NCBI Taxonomy" id="1808958"/>
    <lineage>
        <taxon>Eukaryota</taxon>
        <taxon>Discoba</taxon>
        <taxon>Euglenozoa</taxon>
        <taxon>Kinetoplastea</taxon>
        <taxon>Metakinetoplastina</taxon>
        <taxon>Trypanosomatida</taxon>
        <taxon>Trypanosomatidae</taxon>
        <taxon>Novymonas</taxon>
    </lineage>
</organism>
<evidence type="ECO:0000256" key="1">
    <source>
        <dbReference type="SAM" id="MobiDB-lite"/>
    </source>
</evidence>
<sequence>MWRLGTAGVSDGAVLCVARRWKSYSFFVNLDDPEATRRRVEERLDCLISEEKKGSTAYLHALLNLSLSHYQRGDFISARDMANYTHQKALAHNPASSLLYFTATTCARCAEALASQYEAHVRAKEEQCRTSAALAPAPSVLFAATRTITKLRADAERYRVIAHRVYNRPDMAFMRCGGSDDGRWRASARHDDTDSSSGYSRGRDRRCAWEDESSSNNVDEEAAPHVYGDRWQERRKRPEHVELKHYYKRQCGPTPKSRRGTLWNVPK</sequence>
<keyword evidence="3" id="KW-1185">Reference proteome</keyword>
<gene>
    <name evidence="2" type="ORF">NESM_000681900</name>
</gene>
<proteinExistence type="predicted"/>
<feature type="compositionally biased region" description="Basic and acidic residues" evidence="1">
    <location>
        <begin position="183"/>
        <end position="193"/>
    </location>
</feature>
<evidence type="ECO:0000313" key="3">
    <source>
        <dbReference type="Proteomes" id="UP001430356"/>
    </source>
</evidence>
<accession>A0AAW0EV14</accession>
<evidence type="ECO:0000313" key="2">
    <source>
        <dbReference type="EMBL" id="KAK7197346.1"/>
    </source>
</evidence>
<name>A0AAW0EV14_9TRYP</name>
<dbReference type="Proteomes" id="UP001430356">
    <property type="component" value="Unassembled WGS sequence"/>
</dbReference>
<reference evidence="2 3" key="1">
    <citation type="journal article" date="2021" name="MBio">
        <title>A New Model Trypanosomatid, Novymonas esmeraldas: Genomic Perception of Its 'Candidatus Pandoraea novymonadis' Endosymbiont.</title>
        <authorList>
            <person name="Zakharova A."/>
            <person name="Saura A."/>
            <person name="Butenko A."/>
            <person name="Podesvova L."/>
            <person name="Warmusova S."/>
            <person name="Kostygov A.Y."/>
            <person name="Nenarokova A."/>
            <person name="Lukes J."/>
            <person name="Opperdoes F.R."/>
            <person name="Yurchenko V."/>
        </authorList>
    </citation>
    <scope>NUCLEOTIDE SEQUENCE [LARGE SCALE GENOMIC DNA]</scope>
    <source>
        <strain evidence="2 3">E262AT.01</strain>
    </source>
</reference>
<feature type="compositionally biased region" description="Acidic residues" evidence="1">
    <location>
        <begin position="210"/>
        <end position="221"/>
    </location>
</feature>
<feature type="region of interest" description="Disordered" evidence="1">
    <location>
        <begin position="247"/>
        <end position="267"/>
    </location>
</feature>
<feature type="region of interest" description="Disordered" evidence="1">
    <location>
        <begin position="183"/>
        <end position="234"/>
    </location>
</feature>
<dbReference type="EMBL" id="JAECZO010000102">
    <property type="protein sequence ID" value="KAK7197346.1"/>
    <property type="molecule type" value="Genomic_DNA"/>
</dbReference>
<protein>
    <submittedName>
        <fullName evidence="2">Uncharacterized protein</fullName>
    </submittedName>
</protein>
<comment type="caution">
    <text evidence="2">The sequence shown here is derived from an EMBL/GenBank/DDBJ whole genome shotgun (WGS) entry which is preliminary data.</text>
</comment>
<dbReference type="AlphaFoldDB" id="A0AAW0EV14"/>